<evidence type="ECO:0000313" key="5">
    <source>
        <dbReference type="EMBL" id="SHJ22749.1"/>
    </source>
</evidence>
<protein>
    <submittedName>
        <fullName evidence="5">DNA-binding transcriptional regulator, FadR family</fullName>
    </submittedName>
</protein>
<evidence type="ECO:0000256" key="3">
    <source>
        <dbReference type="ARBA" id="ARBA00023163"/>
    </source>
</evidence>
<accession>A0A1M6HKS0</accession>
<keyword evidence="2 5" id="KW-0238">DNA-binding</keyword>
<dbReference type="Proteomes" id="UP000184452">
    <property type="component" value="Unassembled WGS sequence"/>
</dbReference>
<dbReference type="InterPro" id="IPR036390">
    <property type="entry name" value="WH_DNA-bd_sf"/>
</dbReference>
<dbReference type="SUPFAM" id="SSF48008">
    <property type="entry name" value="GntR ligand-binding domain-like"/>
    <property type="match status" value="1"/>
</dbReference>
<dbReference type="Gene3D" id="1.20.120.530">
    <property type="entry name" value="GntR ligand-binding domain-like"/>
    <property type="match status" value="1"/>
</dbReference>
<name>A0A1M6HKS0_9ACTN</name>
<sequence>MVRTNAEPTAGEAGPAAEAVFRPVRAGNAFEETVERLLSAIRLGVVPHGDRFPAERELAARLGVSRITLREAIRALAEAGYVESRRGRTGGTFVTYVRPRPSRAEARRVLEGMAVDLDDLFAFRRALEIGTAALLAERGLTAAQDRLLAERLAAVDGAEVADYRRLDTVFHLTLAELAGSPSLAAALTDVRMRFNDLLDAMPMLVKNLEHSSAQHRAIVAAVRAGDPDAARRAVGEHLEGSEALMRGFLS</sequence>
<dbReference type="EMBL" id="FQZK01000004">
    <property type="protein sequence ID" value="SHJ22749.1"/>
    <property type="molecule type" value="Genomic_DNA"/>
</dbReference>
<dbReference type="InterPro" id="IPR008920">
    <property type="entry name" value="TF_FadR/GntR_C"/>
</dbReference>
<dbReference type="GO" id="GO:0003677">
    <property type="term" value="F:DNA binding"/>
    <property type="evidence" value="ECO:0007669"/>
    <property type="project" value="UniProtKB-KW"/>
</dbReference>
<dbReference type="GO" id="GO:0003700">
    <property type="term" value="F:DNA-binding transcription factor activity"/>
    <property type="evidence" value="ECO:0007669"/>
    <property type="project" value="InterPro"/>
</dbReference>
<dbReference type="InterPro" id="IPR000524">
    <property type="entry name" value="Tscrpt_reg_HTH_GntR"/>
</dbReference>
<dbReference type="Gene3D" id="1.10.10.10">
    <property type="entry name" value="Winged helix-like DNA-binding domain superfamily/Winged helix DNA-binding domain"/>
    <property type="match status" value="1"/>
</dbReference>
<evidence type="ECO:0000259" key="4">
    <source>
        <dbReference type="PROSITE" id="PS50949"/>
    </source>
</evidence>
<dbReference type="AlphaFoldDB" id="A0A1M6HKS0"/>
<gene>
    <name evidence="5" type="ORF">SAMN05421803_104212</name>
</gene>
<dbReference type="SMART" id="SM00345">
    <property type="entry name" value="HTH_GNTR"/>
    <property type="match status" value="1"/>
</dbReference>
<dbReference type="CDD" id="cd07377">
    <property type="entry name" value="WHTH_GntR"/>
    <property type="match status" value="1"/>
</dbReference>
<dbReference type="PRINTS" id="PR00035">
    <property type="entry name" value="HTHGNTR"/>
</dbReference>
<evidence type="ECO:0000313" key="6">
    <source>
        <dbReference type="Proteomes" id="UP000184452"/>
    </source>
</evidence>
<evidence type="ECO:0000256" key="2">
    <source>
        <dbReference type="ARBA" id="ARBA00023125"/>
    </source>
</evidence>
<organism evidence="5 6">
    <name type="scientific">Nocardiopsis flavescens</name>
    <dbReference type="NCBI Taxonomy" id="758803"/>
    <lineage>
        <taxon>Bacteria</taxon>
        <taxon>Bacillati</taxon>
        <taxon>Actinomycetota</taxon>
        <taxon>Actinomycetes</taxon>
        <taxon>Streptosporangiales</taxon>
        <taxon>Nocardiopsidaceae</taxon>
        <taxon>Nocardiopsis</taxon>
    </lineage>
</organism>
<dbReference type="SMART" id="SM00895">
    <property type="entry name" value="FCD"/>
    <property type="match status" value="1"/>
</dbReference>
<dbReference type="SUPFAM" id="SSF46785">
    <property type="entry name" value="Winged helix' DNA-binding domain"/>
    <property type="match status" value="1"/>
</dbReference>
<keyword evidence="6" id="KW-1185">Reference proteome</keyword>
<feature type="domain" description="HTH gntR-type" evidence="4">
    <location>
        <begin position="27"/>
        <end position="97"/>
    </location>
</feature>
<dbReference type="PANTHER" id="PTHR43537:SF24">
    <property type="entry name" value="GLUCONATE OPERON TRANSCRIPTIONAL REPRESSOR"/>
    <property type="match status" value="1"/>
</dbReference>
<dbReference type="InterPro" id="IPR011711">
    <property type="entry name" value="GntR_C"/>
</dbReference>
<keyword evidence="1" id="KW-0805">Transcription regulation</keyword>
<dbReference type="PROSITE" id="PS50949">
    <property type="entry name" value="HTH_GNTR"/>
    <property type="match status" value="1"/>
</dbReference>
<evidence type="ECO:0000256" key="1">
    <source>
        <dbReference type="ARBA" id="ARBA00023015"/>
    </source>
</evidence>
<proteinExistence type="predicted"/>
<dbReference type="InterPro" id="IPR036388">
    <property type="entry name" value="WH-like_DNA-bd_sf"/>
</dbReference>
<dbReference type="Pfam" id="PF00392">
    <property type="entry name" value="GntR"/>
    <property type="match status" value="1"/>
</dbReference>
<reference evidence="5 6" key="1">
    <citation type="submission" date="2016-11" db="EMBL/GenBank/DDBJ databases">
        <authorList>
            <person name="Jaros S."/>
            <person name="Januszkiewicz K."/>
            <person name="Wedrychowicz H."/>
        </authorList>
    </citation>
    <scope>NUCLEOTIDE SEQUENCE [LARGE SCALE GENOMIC DNA]</scope>
    <source>
        <strain evidence="5 6">CGMCC 4.5723</strain>
    </source>
</reference>
<dbReference type="Pfam" id="PF07729">
    <property type="entry name" value="FCD"/>
    <property type="match status" value="1"/>
</dbReference>
<keyword evidence="3" id="KW-0804">Transcription</keyword>
<dbReference type="PANTHER" id="PTHR43537">
    <property type="entry name" value="TRANSCRIPTIONAL REGULATOR, GNTR FAMILY"/>
    <property type="match status" value="1"/>
</dbReference>
<dbReference type="STRING" id="758803.SAMN05421803_104212"/>